<dbReference type="Proteomes" id="UP000557392">
    <property type="component" value="Unassembled WGS sequence"/>
</dbReference>
<gene>
    <name evidence="2" type="ORF">GGR46_000420</name>
</gene>
<dbReference type="RefSeq" id="WP_183994117.1">
    <property type="nucleotide sequence ID" value="NZ_JACIEH010000001.1"/>
</dbReference>
<keyword evidence="3" id="KW-1185">Reference proteome</keyword>
<dbReference type="SUPFAM" id="SSF88874">
    <property type="entry name" value="Receptor-binding domain of short tail fibre protein gp12"/>
    <property type="match status" value="1"/>
</dbReference>
<feature type="domain" description="Phage tail collar" evidence="1">
    <location>
        <begin position="6"/>
        <end position="61"/>
    </location>
</feature>
<organism evidence="2 3">
    <name type="scientific">Sphingomonas kyeonggiensis</name>
    <dbReference type="NCBI Taxonomy" id="1268553"/>
    <lineage>
        <taxon>Bacteria</taxon>
        <taxon>Pseudomonadati</taxon>
        <taxon>Pseudomonadota</taxon>
        <taxon>Alphaproteobacteria</taxon>
        <taxon>Sphingomonadales</taxon>
        <taxon>Sphingomonadaceae</taxon>
        <taxon>Sphingomonas</taxon>
    </lineage>
</organism>
<dbReference type="InterPro" id="IPR011083">
    <property type="entry name" value="Phage_tail_collar_dom"/>
</dbReference>
<accession>A0A7W6JQY0</accession>
<dbReference type="Gene3D" id="3.90.1340.10">
    <property type="entry name" value="Phage tail collar domain"/>
    <property type="match status" value="1"/>
</dbReference>
<evidence type="ECO:0000313" key="3">
    <source>
        <dbReference type="Proteomes" id="UP000557392"/>
    </source>
</evidence>
<dbReference type="EMBL" id="JACIEH010000001">
    <property type="protein sequence ID" value="MBB4096887.1"/>
    <property type="molecule type" value="Genomic_DNA"/>
</dbReference>
<dbReference type="Pfam" id="PF07484">
    <property type="entry name" value="Collar"/>
    <property type="match status" value="1"/>
</dbReference>
<proteinExistence type="predicted"/>
<reference evidence="2 3" key="1">
    <citation type="submission" date="2020-08" db="EMBL/GenBank/DDBJ databases">
        <title>Genomic Encyclopedia of Type Strains, Phase IV (KMG-IV): sequencing the most valuable type-strain genomes for metagenomic binning, comparative biology and taxonomic classification.</title>
        <authorList>
            <person name="Goeker M."/>
        </authorList>
    </citation>
    <scope>NUCLEOTIDE SEQUENCE [LARGE SCALE GENOMIC DNA]</scope>
    <source>
        <strain evidence="2 3">DSM 101806</strain>
    </source>
</reference>
<protein>
    <submittedName>
        <fullName evidence="2">Microcystin-dependent protein</fullName>
    </submittedName>
</protein>
<sequence>MEYYMGQIMQVGFSFAPRGWMTCQGQILAISQNTALFSLLGTTYGGNGQTTFGLPNAQGRAFIGVGQGPGLPLYTQGEMAGTPSVTLTTAQMPMHTHGATFTPTTSTPIQVTPQLQATVLGRGGGASETAAPAASSTLGTVADTSSVGSTPVFYVPAGTTGTAVNLGGISATATGGLTNGNVTVAVAGGSQPFSIMQPYLAVVTCISTSGVFPSRN</sequence>
<evidence type="ECO:0000313" key="2">
    <source>
        <dbReference type="EMBL" id="MBB4096887.1"/>
    </source>
</evidence>
<dbReference type="AlphaFoldDB" id="A0A7W6JQY0"/>
<evidence type="ECO:0000259" key="1">
    <source>
        <dbReference type="Pfam" id="PF07484"/>
    </source>
</evidence>
<comment type="caution">
    <text evidence="2">The sequence shown here is derived from an EMBL/GenBank/DDBJ whole genome shotgun (WGS) entry which is preliminary data.</text>
</comment>
<dbReference type="InterPro" id="IPR037053">
    <property type="entry name" value="Phage_tail_collar_dom_sf"/>
</dbReference>
<name>A0A7W6JQY0_9SPHN</name>